<proteinExistence type="predicted"/>
<reference evidence="1 2" key="1">
    <citation type="submission" date="2021-04" db="EMBL/GenBank/DDBJ databases">
        <authorList>
            <person name="Rodrigo-Torres L."/>
            <person name="Arahal R. D."/>
            <person name="Lucena T."/>
        </authorList>
    </citation>
    <scope>NUCLEOTIDE SEQUENCE [LARGE SCALE GENOMIC DNA]</scope>
    <source>
        <strain evidence="1 2">CECT 9623</strain>
    </source>
</reference>
<dbReference type="RefSeq" id="WP_215232272.1">
    <property type="nucleotide sequence ID" value="NZ_CAJRAU010000001.1"/>
</dbReference>
<name>A0ABM8UKZ5_9BACT</name>
<dbReference type="Gene3D" id="1.10.10.10">
    <property type="entry name" value="Winged helix-like DNA-binding domain superfamily/Winged helix DNA-binding domain"/>
    <property type="match status" value="1"/>
</dbReference>
<evidence type="ECO:0008006" key="3">
    <source>
        <dbReference type="Google" id="ProtNLM"/>
    </source>
</evidence>
<dbReference type="Proteomes" id="UP000679725">
    <property type="component" value="Unassembled WGS sequence"/>
</dbReference>
<evidence type="ECO:0000313" key="2">
    <source>
        <dbReference type="Proteomes" id="UP000679725"/>
    </source>
</evidence>
<dbReference type="InterPro" id="IPR036388">
    <property type="entry name" value="WH-like_DNA-bd_sf"/>
</dbReference>
<evidence type="ECO:0000313" key="1">
    <source>
        <dbReference type="EMBL" id="CAG5068162.1"/>
    </source>
</evidence>
<sequence length="195" mass="21894">MLFTVNHLEGIRSGKISLAFRKWKKADVSAGSRIQTSVGIIEISSLSEYKRDDISEQEANQAGFSDVNRLLSLLDKISEGTIYKMEVRYISVDPALAMKEPVEVNDEEFDDLVEKLRRLDIGSNQGKWTIKILKAIQENPMLSAADLAIKAKKEKEWLKLNVRKLKNLGLTISHEPGYTLSPLGEHLLEKLSAAN</sequence>
<accession>A0ABM8UKZ5</accession>
<keyword evidence="2" id="KW-1185">Reference proteome</keyword>
<gene>
    <name evidence="1" type="ORF">DYBT9623_00891</name>
</gene>
<comment type="caution">
    <text evidence="1">The sequence shown here is derived from an EMBL/GenBank/DDBJ whole genome shotgun (WGS) entry which is preliminary data.</text>
</comment>
<organism evidence="1 2">
    <name type="scientific">Dyadobacter linearis</name>
    <dbReference type="NCBI Taxonomy" id="2823330"/>
    <lineage>
        <taxon>Bacteria</taxon>
        <taxon>Pseudomonadati</taxon>
        <taxon>Bacteroidota</taxon>
        <taxon>Cytophagia</taxon>
        <taxon>Cytophagales</taxon>
        <taxon>Spirosomataceae</taxon>
        <taxon>Dyadobacter</taxon>
    </lineage>
</organism>
<dbReference type="EMBL" id="CAJRAU010000001">
    <property type="protein sequence ID" value="CAG5068162.1"/>
    <property type="molecule type" value="Genomic_DNA"/>
</dbReference>
<protein>
    <recommendedName>
        <fullName evidence="3">ASCH domain-containing protein</fullName>
    </recommendedName>
</protein>